<evidence type="ECO:0000256" key="1">
    <source>
        <dbReference type="SAM" id="Phobius"/>
    </source>
</evidence>
<dbReference type="RefSeq" id="WP_029797881.1">
    <property type="nucleotide sequence ID" value="NZ_JAKNOD010000007.1"/>
</dbReference>
<keyword evidence="1" id="KW-0472">Membrane</keyword>
<proteinExistence type="predicted"/>
<accession>A0A5P5X634</accession>
<keyword evidence="1" id="KW-0812">Transmembrane</keyword>
<sequence>MLLLVNFLLFLFYVSQLKRSIFILLPIYYHFVTCYTLLGSKYYDFSEKVPFDFYLSLNDESISYMAYTFSIAAFFFFIGVLFTSNFREKSVGLDFNKARYILSKLSSIKILSIYLFVILCLHIGHGVSHIYFREGYLIGDAGNKYFRIIYSSLLPVSLMLLPFLKNKALRMTLFIALFFLVFGTSSRNIILIPVSYCFGVLIRDNKIGFLRGGGTVASVVILSAAALQYRFNQFQGVIPNAIEFFTNGINMDFVFLAINYLSSFSFFASALTVQNFPLDMPAFYSSINPLPSSFIDVEHMIAVQKLNQNAPFPAIGTLAQGGVFFVSIYYFLLGFCWSKFAGDLIKRSKIIAFFVYVFFLLFMVLSIQYNLRSVTRYIYYILFFSMIFKVFRIIIFNLRQHEKSFK</sequence>
<feature type="transmembrane region" description="Helical" evidence="1">
    <location>
        <begin position="350"/>
        <end position="371"/>
    </location>
</feature>
<feature type="transmembrane region" description="Helical" evidence="1">
    <location>
        <begin position="208"/>
        <end position="227"/>
    </location>
</feature>
<gene>
    <name evidence="2" type="primary">wzy</name>
</gene>
<feature type="transmembrane region" description="Helical" evidence="1">
    <location>
        <begin position="253"/>
        <end position="273"/>
    </location>
</feature>
<name>A0A5P5X634_VIBPH</name>
<feature type="transmembrane region" description="Helical" evidence="1">
    <location>
        <begin position="64"/>
        <end position="86"/>
    </location>
</feature>
<dbReference type="AlphaFoldDB" id="A0A5P5X634"/>
<evidence type="ECO:0000313" key="2">
    <source>
        <dbReference type="EMBL" id="QFF90718.1"/>
    </source>
</evidence>
<feature type="transmembrane region" description="Helical" evidence="1">
    <location>
        <begin position="145"/>
        <end position="164"/>
    </location>
</feature>
<keyword evidence="1" id="KW-1133">Transmembrane helix</keyword>
<protein>
    <submittedName>
        <fullName evidence="2">Polysaccharide polymerase</fullName>
    </submittedName>
</protein>
<organism evidence="2">
    <name type="scientific">Vibrio parahaemolyticus</name>
    <dbReference type="NCBI Taxonomy" id="670"/>
    <lineage>
        <taxon>Bacteria</taxon>
        <taxon>Pseudomonadati</taxon>
        <taxon>Pseudomonadota</taxon>
        <taxon>Gammaproteobacteria</taxon>
        <taxon>Vibrionales</taxon>
        <taxon>Vibrionaceae</taxon>
        <taxon>Vibrio</taxon>
    </lineage>
</organism>
<feature type="transmembrane region" description="Helical" evidence="1">
    <location>
        <begin position="377"/>
        <end position="398"/>
    </location>
</feature>
<feature type="transmembrane region" description="Helical" evidence="1">
    <location>
        <begin position="176"/>
        <end position="202"/>
    </location>
</feature>
<reference evidence="2" key="1">
    <citation type="submission" date="2019-02" db="EMBL/GenBank/DDBJ databases">
        <authorList>
            <person name="Pang Y."/>
        </authorList>
    </citation>
    <scope>NUCLEOTIDE SEQUENCE</scope>
    <source>
        <strain evidence="2">G3498</strain>
    </source>
</reference>
<feature type="transmembrane region" description="Helical" evidence="1">
    <location>
        <begin position="318"/>
        <end position="338"/>
    </location>
</feature>
<feature type="transmembrane region" description="Helical" evidence="1">
    <location>
        <begin position="107"/>
        <end position="125"/>
    </location>
</feature>
<dbReference type="EMBL" id="MK503854">
    <property type="protein sequence ID" value="QFF90718.1"/>
    <property type="molecule type" value="Genomic_DNA"/>
</dbReference>